<proteinExistence type="predicted"/>
<evidence type="ECO:0000313" key="2">
    <source>
        <dbReference type="Proteomes" id="UP000199534"/>
    </source>
</evidence>
<dbReference type="EMBL" id="FOYQ01000002">
    <property type="protein sequence ID" value="SFR51288.1"/>
    <property type="molecule type" value="Genomic_DNA"/>
</dbReference>
<dbReference type="RefSeq" id="WP_092982860.1">
    <property type="nucleotide sequence ID" value="NZ_FOYQ01000002.1"/>
</dbReference>
<dbReference type="AlphaFoldDB" id="A0A1I6HA84"/>
<protein>
    <submittedName>
        <fullName evidence="1">Uncharacterized protein</fullName>
    </submittedName>
</protein>
<accession>A0A1I6HA84</accession>
<reference evidence="1 2" key="1">
    <citation type="submission" date="2016-10" db="EMBL/GenBank/DDBJ databases">
        <authorList>
            <person name="de Groot N.N."/>
        </authorList>
    </citation>
    <scope>NUCLEOTIDE SEQUENCE [LARGE SCALE GENOMIC DNA]</scope>
    <source>
        <strain evidence="1 2">DSM 21019</strain>
    </source>
</reference>
<dbReference type="Proteomes" id="UP000199534">
    <property type="component" value="Unassembled WGS sequence"/>
</dbReference>
<gene>
    <name evidence="1" type="ORF">SAMN04490243_2465</name>
</gene>
<sequence length="64" mass="7299">MNYQYCKVGASTPPAKGVEGVRVLENRYREFKMKAEKAVASQNPLKDFFEGKARSMQRLIQECA</sequence>
<dbReference type="OrthoDB" id="1453538at2"/>
<name>A0A1I6HA84_9FLAO</name>
<keyword evidence="2" id="KW-1185">Reference proteome</keyword>
<evidence type="ECO:0000313" key="1">
    <source>
        <dbReference type="EMBL" id="SFR51288.1"/>
    </source>
</evidence>
<organism evidence="1 2">
    <name type="scientific">Robiginitalea myxolifaciens</name>
    <dbReference type="NCBI Taxonomy" id="400055"/>
    <lineage>
        <taxon>Bacteria</taxon>
        <taxon>Pseudomonadati</taxon>
        <taxon>Bacteroidota</taxon>
        <taxon>Flavobacteriia</taxon>
        <taxon>Flavobacteriales</taxon>
        <taxon>Flavobacteriaceae</taxon>
        <taxon>Robiginitalea</taxon>
    </lineage>
</organism>